<reference evidence="1 2" key="1">
    <citation type="journal article" date="2010" name="Stand. Genomic Sci.">
        <title>Complete genome sequence of Methanoplanus petrolearius type strain (SEBR 4847).</title>
        <authorList>
            <person name="Brambilla E."/>
            <person name="Djao O.D."/>
            <person name="Daligault H."/>
            <person name="Lapidus A."/>
            <person name="Lucas S."/>
            <person name="Hammon N."/>
            <person name="Nolan M."/>
            <person name="Tice H."/>
            <person name="Cheng J.F."/>
            <person name="Han C."/>
            <person name="Tapia R."/>
            <person name="Goodwin L."/>
            <person name="Pitluck S."/>
            <person name="Liolios K."/>
            <person name="Ivanova N."/>
            <person name="Mavromatis K."/>
            <person name="Mikhailova N."/>
            <person name="Pati A."/>
            <person name="Chen A."/>
            <person name="Palaniappan K."/>
            <person name="Land M."/>
            <person name="Hauser L."/>
            <person name="Chang Y.J."/>
            <person name="Jeffries C.D."/>
            <person name="Rohde M."/>
            <person name="Spring S."/>
            <person name="Sikorski J."/>
            <person name="Goker M."/>
            <person name="Woyke T."/>
            <person name="Bristow J."/>
            <person name="Eisen J.A."/>
            <person name="Markowitz V."/>
            <person name="Hugenholtz P."/>
            <person name="Kyrpides N.C."/>
            <person name="Klenk H.P."/>
        </authorList>
    </citation>
    <scope>NUCLEOTIDE SEQUENCE [LARGE SCALE GENOMIC DNA]</scope>
    <source>
        <strain evidence="2">DSM 11571 / OCM 486 / SEBR 4847</strain>
    </source>
</reference>
<dbReference type="OrthoDB" id="109841at2157"/>
<dbReference type="RefSeq" id="WP_013329500.1">
    <property type="nucleotide sequence ID" value="NC_014507.1"/>
</dbReference>
<sequence precursor="true">MTGKTISPLIVLSILVIFFAGGSVFLAMTLPEGCSDVCGPVYEVNYLDTFYILSPGNIPGSIYYGEPEIEYDGEKWTLPKDYGNEINREHRISDEEYMFPPGAAIPVYNPDIEIKDDKVFFDAIVYNNIGYDLSNVTFSVLFDVTIRKNTDGGYGAYSRYDPGLWPENVTIENLPDNSSKEIRIFAPLFEVSGPESVHVDVFMILPENLTAEDGTLLEFDRNEYIPSVTIPDIYDAGSSGRQNDQTNVFGYYINGR</sequence>
<dbReference type="STRING" id="679926.Mpet_1566"/>
<organism evidence="1 2">
    <name type="scientific">Methanolacinia petrolearia (strain DSM 11571 / OCM 486 / SEBR 4847)</name>
    <name type="common">Methanoplanus petrolearius</name>
    <dbReference type="NCBI Taxonomy" id="679926"/>
    <lineage>
        <taxon>Archaea</taxon>
        <taxon>Methanobacteriati</taxon>
        <taxon>Methanobacteriota</taxon>
        <taxon>Stenosarchaea group</taxon>
        <taxon>Methanomicrobia</taxon>
        <taxon>Methanomicrobiales</taxon>
        <taxon>Methanomicrobiaceae</taxon>
        <taxon>Methanolacinia</taxon>
    </lineage>
</organism>
<name>E1RGM8_METP4</name>
<gene>
    <name evidence="1" type="ordered locus">Mpet_1566</name>
</gene>
<keyword evidence="2" id="KW-1185">Reference proteome</keyword>
<dbReference type="AlphaFoldDB" id="E1RGM8"/>
<protein>
    <submittedName>
        <fullName evidence="1">Uncharacterized protein</fullName>
    </submittedName>
</protein>
<accession>E1RGM8</accession>
<evidence type="ECO:0000313" key="2">
    <source>
        <dbReference type="Proteomes" id="UP000006565"/>
    </source>
</evidence>
<proteinExistence type="predicted"/>
<dbReference type="eggNOG" id="arCOG12030">
    <property type="taxonomic scope" value="Archaea"/>
</dbReference>
<dbReference type="KEGG" id="mpi:Mpet_1566"/>
<dbReference type="HOGENOM" id="CLU_1084217_0_0_2"/>
<evidence type="ECO:0000313" key="1">
    <source>
        <dbReference type="EMBL" id="ADN36323.1"/>
    </source>
</evidence>
<dbReference type="EMBL" id="CP002117">
    <property type="protein sequence ID" value="ADN36323.1"/>
    <property type="molecule type" value="Genomic_DNA"/>
</dbReference>
<dbReference type="Proteomes" id="UP000006565">
    <property type="component" value="Chromosome"/>
</dbReference>
<dbReference type="GeneID" id="9744037"/>